<dbReference type="AlphaFoldDB" id="A0A7C9PJ13"/>
<accession>A0A7C9PJ13</accession>
<evidence type="ECO:0008006" key="3">
    <source>
        <dbReference type="Google" id="ProtNLM"/>
    </source>
</evidence>
<evidence type="ECO:0000313" key="1">
    <source>
        <dbReference type="EMBL" id="NDY92451.1"/>
    </source>
</evidence>
<dbReference type="EMBL" id="JAAGOH010000018">
    <property type="protein sequence ID" value="NDY92451.1"/>
    <property type="molecule type" value="Genomic_DNA"/>
</dbReference>
<dbReference type="InterPro" id="IPR036182">
    <property type="entry name" value="PCuAC_sf"/>
</dbReference>
<dbReference type="Proteomes" id="UP000484255">
    <property type="component" value="Unassembled WGS sequence"/>
</dbReference>
<protein>
    <recommendedName>
        <fullName evidence="3">Copper chaperone PCu(A)C</fullName>
    </recommendedName>
</protein>
<dbReference type="RefSeq" id="WP_163458344.1">
    <property type="nucleotide sequence ID" value="NZ_JAAGOH010000018.1"/>
</dbReference>
<name>A0A7C9PJ13_9BURK</name>
<dbReference type="SUPFAM" id="SSF110087">
    <property type="entry name" value="DR1885-like metal-binding protein"/>
    <property type="match status" value="1"/>
</dbReference>
<comment type="caution">
    <text evidence="1">The sequence shown here is derived from an EMBL/GenBank/DDBJ whole genome shotgun (WGS) entry which is preliminary data.</text>
</comment>
<evidence type="ECO:0000313" key="2">
    <source>
        <dbReference type="Proteomes" id="UP000484255"/>
    </source>
</evidence>
<dbReference type="Gene3D" id="2.60.40.1890">
    <property type="entry name" value="PCu(A)C copper chaperone"/>
    <property type="match status" value="1"/>
</dbReference>
<gene>
    <name evidence="1" type="ORF">G3A44_14785</name>
</gene>
<keyword evidence="2" id="KW-1185">Reference proteome</keyword>
<proteinExistence type="predicted"/>
<reference evidence="1 2" key="1">
    <citation type="submission" date="2020-02" db="EMBL/GenBank/DDBJ databases">
        <title>Ideonella bacterium strain TBM-1.</title>
        <authorList>
            <person name="Chen W.-M."/>
        </authorList>
    </citation>
    <scope>NUCLEOTIDE SEQUENCE [LARGE SCALE GENOMIC DNA]</scope>
    <source>
        <strain evidence="1 2">TBM-1</strain>
    </source>
</reference>
<organism evidence="1 2">
    <name type="scientific">Ideonella livida</name>
    <dbReference type="NCBI Taxonomy" id="2707176"/>
    <lineage>
        <taxon>Bacteria</taxon>
        <taxon>Pseudomonadati</taxon>
        <taxon>Pseudomonadota</taxon>
        <taxon>Betaproteobacteria</taxon>
        <taxon>Burkholderiales</taxon>
        <taxon>Sphaerotilaceae</taxon>
        <taxon>Ideonella</taxon>
    </lineage>
</organism>
<sequence length="48" mass="5589">MLLKGLETPLVEGKRFTLRLRFERAGEREVTVWVQQPRAAAHAHTHDH</sequence>